<reference evidence="2" key="1">
    <citation type="journal article" date="2023" name="Science">
        <title>Genome structures resolve the early diversification of teleost fishes.</title>
        <authorList>
            <person name="Parey E."/>
            <person name="Louis A."/>
            <person name="Montfort J."/>
            <person name="Bouchez O."/>
            <person name="Roques C."/>
            <person name="Iampietro C."/>
            <person name="Lluch J."/>
            <person name="Castinel A."/>
            <person name="Donnadieu C."/>
            <person name="Desvignes T."/>
            <person name="Floi Bucao C."/>
            <person name="Jouanno E."/>
            <person name="Wen M."/>
            <person name="Mejri S."/>
            <person name="Dirks R."/>
            <person name="Jansen H."/>
            <person name="Henkel C."/>
            <person name="Chen W.J."/>
            <person name="Zahm M."/>
            <person name="Cabau C."/>
            <person name="Klopp C."/>
            <person name="Thompson A.W."/>
            <person name="Robinson-Rechavi M."/>
            <person name="Braasch I."/>
            <person name="Lecointre G."/>
            <person name="Bobe J."/>
            <person name="Postlethwait J.H."/>
            <person name="Berthelot C."/>
            <person name="Roest Crollius H."/>
            <person name="Guiguen Y."/>
        </authorList>
    </citation>
    <scope>NUCLEOTIDE SEQUENCE</scope>
    <source>
        <strain evidence="2">NC1722</strain>
    </source>
</reference>
<dbReference type="Proteomes" id="UP001221898">
    <property type="component" value="Unassembled WGS sequence"/>
</dbReference>
<keyword evidence="3" id="KW-1185">Reference proteome</keyword>
<feature type="region of interest" description="Disordered" evidence="1">
    <location>
        <begin position="1"/>
        <end position="102"/>
    </location>
</feature>
<accession>A0AAD7SZZ9</accession>
<feature type="region of interest" description="Disordered" evidence="1">
    <location>
        <begin position="123"/>
        <end position="158"/>
    </location>
</feature>
<sequence length="158" mass="16438">MTRAAPTRLACVPNRLTHGSDQGGDSRLRARAPISAPDTRQRPAHFTGPLRGLSGETIRAPLKPNTKTTPPGIKESGAEGRPTHKTGCPEAAASASAGQTAACDLERHAPTRSDTRAAVLAAEENKQPGVRPRVQGGVASRSLFGLGRPRETTSPGLP</sequence>
<protein>
    <submittedName>
        <fullName evidence="2">Uncharacterized protein</fullName>
    </submittedName>
</protein>
<name>A0AAD7SZZ9_9TELE</name>
<comment type="caution">
    <text evidence="2">The sequence shown here is derived from an EMBL/GenBank/DDBJ whole genome shotgun (WGS) entry which is preliminary data.</text>
</comment>
<dbReference type="EMBL" id="JAINUG010000021">
    <property type="protein sequence ID" value="KAJ8411848.1"/>
    <property type="molecule type" value="Genomic_DNA"/>
</dbReference>
<gene>
    <name evidence="2" type="ORF">AAFF_G00154860</name>
</gene>
<dbReference type="AlphaFoldDB" id="A0AAD7SZZ9"/>
<evidence type="ECO:0000313" key="3">
    <source>
        <dbReference type="Proteomes" id="UP001221898"/>
    </source>
</evidence>
<organism evidence="2 3">
    <name type="scientific">Aldrovandia affinis</name>
    <dbReference type="NCBI Taxonomy" id="143900"/>
    <lineage>
        <taxon>Eukaryota</taxon>
        <taxon>Metazoa</taxon>
        <taxon>Chordata</taxon>
        <taxon>Craniata</taxon>
        <taxon>Vertebrata</taxon>
        <taxon>Euteleostomi</taxon>
        <taxon>Actinopterygii</taxon>
        <taxon>Neopterygii</taxon>
        <taxon>Teleostei</taxon>
        <taxon>Notacanthiformes</taxon>
        <taxon>Halosauridae</taxon>
        <taxon>Aldrovandia</taxon>
    </lineage>
</organism>
<feature type="compositionally biased region" description="Low complexity" evidence="1">
    <location>
        <begin position="91"/>
        <end position="102"/>
    </location>
</feature>
<evidence type="ECO:0000256" key="1">
    <source>
        <dbReference type="SAM" id="MobiDB-lite"/>
    </source>
</evidence>
<proteinExistence type="predicted"/>
<evidence type="ECO:0000313" key="2">
    <source>
        <dbReference type="EMBL" id="KAJ8411848.1"/>
    </source>
</evidence>